<accession>A0ABU3PD05</accession>
<proteinExistence type="predicted"/>
<evidence type="ECO:0000256" key="1">
    <source>
        <dbReference type="SAM" id="Phobius"/>
    </source>
</evidence>
<protein>
    <recommendedName>
        <fullName evidence="4">Glutaredoxin domain-containing protein</fullName>
    </recommendedName>
</protein>
<reference evidence="2" key="1">
    <citation type="submission" date="2023-09" db="EMBL/GenBank/DDBJ databases">
        <title>Paucibacter sp. APW11 Genome sequencing and assembly.</title>
        <authorList>
            <person name="Kim I."/>
        </authorList>
    </citation>
    <scope>NUCLEOTIDE SEQUENCE</scope>
    <source>
        <strain evidence="2">APW11</strain>
    </source>
</reference>
<dbReference type="RefSeq" id="WP_315651077.1">
    <property type="nucleotide sequence ID" value="NZ_JAVXZY010000005.1"/>
</dbReference>
<evidence type="ECO:0008006" key="4">
    <source>
        <dbReference type="Google" id="ProtNLM"/>
    </source>
</evidence>
<keyword evidence="1" id="KW-1133">Transmembrane helix</keyword>
<dbReference type="Gene3D" id="3.40.30.10">
    <property type="entry name" value="Glutaredoxin"/>
    <property type="match status" value="1"/>
</dbReference>
<evidence type="ECO:0000313" key="2">
    <source>
        <dbReference type="EMBL" id="MDT9000482.1"/>
    </source>
</evidence>
<name>A0ABU3PD05_9BURK</name>
<keyword evidence="1" id="KW-0472">Membrane</keyword>
<gene>
    <name evidence="2" type="ORF">RQP53_14510</name>
</gene>
<dbReference type="EMBL" id="JAVXZY010000005">
    <property type="protein sequence ID" value="MDT9000482.1"/>
    <property type="molecule type" value="Genomic_DNA"/>
</dbReference>
<keyword evidence="3" id="KW-1185">Reference proteome</keyword>
<organism evidence="2 3">
    <name type="scientific">Roseateles aquae</name>
    <dbReference type="NCBI Taxonomy" id="3077235"/>
    <lineage>
        <taxon>Bacteria</taxon>
        <taxon>Pseudomonadati</taxon>
        <taxon>Pseudomonadota</taxon>
        <taxon>Betaproteobacteria</taxon>
        <taxon>Burkholderiales</taxon>
        <taxon>Sphaerotilaceae</taxon>
        <taxon>Roseateles</taxon>
    </lineage>
</organism>
<evidence type="ECO:0000313" key="3">
    <source>
        <dbReference type="Proteomes" id="UP001246372"/>
    </source>
</evidence>
<dbReference type="InterPro" id="IPR036249">
    <property type="entry name" value="Thioredoxin-like_sf"/>
</dbReference>
<dbReference type="Proteomes" id="UP001246372">
    <property type="component" value="Unassembled WGS sequence"/>
</dbReference>
<comment type="caution">
    <text evidence="2">The sequence shown here is derived from an EMBL/GenBank/DDBJ whole genome shotgun (WGS) entry which is preliminary data.</text>
</comment>
<keyword evidence="1" id="KW-0812">Transmembrane</keyword>
<feature type="transmembrane region" description="Helical" evidence="1">
    <location>
        <begin position="14"/>
        <end position="34"/>
    </location>
</feature>
<sequence length="125" mass="13594">MDESLSKPGRWRQLLPLGILVVALSGAVAGLGHWRGAQAAERLRAAHLQPADLLMLSSADCAVCLRARRWLDAERVPYSECDIGKEPNCEALFRRLQAVGTPTFVLRGQVLSGWDASRLAAMLDG</sequence>
<dbReference type="SUPFAM" id="SSF52833">
    <property type="entry name" value="Thioredoxin-like"/>
    <property type="match status" value="1"/>
</dbReference>